<evidence type="ECO:0000313" key="1">
    <source>
        <dbReference type="EMBL" id="KAF9653813.1"/>
    </source>
</evidence>
<dbReference type="EMBL" id="MU117962">
    <property type="protein sequence ID" value="KAF9653813.1"/>
    <property type="molecule type" value="Genomic_DNA"/>
</dbReference>
<evidence type="ECO:0000313" key="2">
    <source>
        <dbReference type="Proteomes" id="UP000886501"/>
    </source>
</evidence>
<dbReference type="Proteomes" id="UP000886501">
    <property type="component" value="Unassembled WGS sequence"/>
</dbReference>
<gene>
    <name evidence="1" type="ORF">BDM02DRAFT_3106912</name>
</gene>
<keyword evidence="2" id="KW-1185">Reference proteome</keyword>
<proteinExistence type="predicted"/>
<reference evidence="1" key="2">
    <citation type="journal article" date="2020" name="Nat. Commun.">
        <title>Large-scale genome sequencing of mycorrhizal fungi provides insights into the early evolution of symbiotic traits.</title>
        <authorList>
            <person name="Miyauchi S."/>
            <person name="Kiss E."/>
            <person name="Kuo A."/>
            <person name="Drula E."/>
            <person name="Kohler A."/>
            <person name="Sanchez-Garcia M."/>
            <person name="Morin E."/>
            <person name="Andreopoulos B."/>
            <person name="Barry K.W."/>
            <person name="Bonito G."/>
            <person name="Buee M."/>
            <person name="Carver A."/>
            <person name="Chen C."/>
            <person name="Cichocki N."/>
            <person name="Clum A."/>
            <person name="Culley D."/>
            <person name="Crous P.W."/>
            <person name="Fauchery L."/>
            <person name="Girlanda M."/>
            <person name="Hayes R.D."/>
            <person name="Keri Z."/>
            <person name="LaButti K."/>
            <person name="Lipzen A."/>
            <person name="Lombard V."/>
            <person name="Magnuson J."/>
            <person name="Maillard F."/>
            <person name="Murat C."/>
            <person name="Nolan M."/>
            <person name="Ohm R.A."/>
            <person name="Pangilinan J."/>
            <person name="Pereira M.F."/>
            <person name="Perotto S."/>
            <person name="Peter M."/>
            <person name="Pfister S."/>
            <person name="Riley R."/>
            <person name="Sitrit Y."/>
            <person name="Stielow J.B."/>
            <person name="Szollosi G."/>
            <person name="Zifcakova L."/>
            <person name="Stursova M."/>
            <person name="Spatafora J.W."/>
            <person name="Tedersoo L."/>
            <person name="Vaario L.M."/>
            <person name="Yamada A."/>
            <person name="Yan M."/>
            <person name="Wang P."/>
            <person name="Xu J."/>
            <person name="Bruns T."/>
            <person name="Baldrian P."/>
            <person name="Vilgalys R."/>
            <person name="Dunand C."/>
            <person name="Henrissat B."/>
            <person name="Grigoriev I.V."/>
            <person name="Hibbett D."/>
            <person name="Nagy L.G."/>
            <person name="Martin F.M."/>
        </authorList>
    </citation>
    <scope>NUCLEOTIDE SEQUENCE</scope>
    <source>
        <strain evidence="1">P2</strain>
    </source>
</reference>
<reference evidence="1" key="1">
    <citation type="submission" date="2019-10" db="EMBL/GenBank/DDBJ databases">
        <authorList>
            <consortium name="DOE Joint Genome Institute"/>
            <person name="Kuo A."/>
            <person name="Miyauchi S."/>
            <person name="Kiss E."/>
            <person name="Drula E."/>
            <person name="Kohler A."/>
            <person name="Sanchez-Garcia M."/>
            <person name="Andreopoulos B."/>
            <person name="Barry K.W."/>
            <person name="Bonito G."/>
            <person name="Buee M."/>
            <person name="Carver A."/>
            <person name="Chen C."/>
            <person name="Cichocki N."/>
            <person name="Clum A."/>
            <person name="Culley D."/>
            <person name="Crous P.W."/>
            <person name="Fauchery L."/>
            <person name="Girlanda M."/>
            <person name="Hayes R."/>
            <person name="Keri Z."/>
            <person name="Labutti K."/>
            <person name="Lipzen A."/>
            <person name="Lombard V."/>
            <person name="Magnuson J."/>
            <person name="Maillard F."/>
            <person name="Morin E."/>
            <person name="Murat C."/>
            <person name="Nolan M."/>
            <person name="Ohm R."/>
            <person name="Pangilinan J."/>
            <person name="Pereira M."/>
            <person name="Perotto S."/>
            <person name="Peter M."/>
            <person name="Riley R."/>
            <person name="Sitrit Y."/>
            <person name="Stielow B."/>
            <person name="Szollosi G."/>
            <person name="Zifcakova L."/>
            <person name="Stursova M."/>
            <person name="Spatafora J.W."/>
            <person name="Tedersoo L."/>
            <person name="Vaario L.-M."/>
            <person name="Yamada A."/>
            <person name="Yan M."/>
            <person name="Wang P."/>
            <person name="Xu J."/>
            <person name="Bruns T."/>
            <person name="Baldrian P."/>
            <person name="Vilgalys R."/>
            <person name="Henrissat B."/>
            <person name="Grigoriev I.V."/>
            <person name="Hibbett D."/>
            <person name="Nagy L.G."/>
            <person name="Martin F.M."/>
        </authorList>
    </citation>
    <scope>NUCLEOTIDE SEQUENCE</scope>
    <source>
        <strain evidence="1">P2</strain>
    </source>
</reference>
<protein>
    <submittedName>
        <fullName evidence="1">Uncharacterized protein</fullName>
    </submittedName>
</protein>
<comment type="caution">
    <text evidence="1">The sequence shown here is derived from an EMBL/GenBank/DDBJ whole genome shotgun (WGS) entry which is preliminary data.</text>
</comment>
<accession>A0ACB6ZWY6</accession>
<organism evidence="1 2">
    <name type="scientific">Thelephora ganbajun</name>
    <name type="common">Ganba fungus</name>
    <dbReference type="NCBI Taxonomy" id="370292"/>
    <lineage>
        <taxon>Eukaryota</taxon>
        <taxon>Fungi</taxon>
        <taxon>Dikarya</taxon>
        <taxon>Basidiomycota</taxon>
        <taxon>Agaricomycotina</taxon>
        <taxon>Agaricomycetes</taxon>
        <taxon>Thelephorales</taxon>
        <taxon>Thelephoraceae</taxon>
        <taxon>Thelephora</taxon>
    </lineage>
</organism>
<name>A0ACB6ZWY6_THEGA</name>
<sequence length="53" mass="6171">MDPRGPPRRKDVLQSGRWLQRNGNLAGILFKFIILFIRWVGSIEDVEELYQAA</sequence>